<evidence type="ECO:0000256" key="4">
    <source>
        <dbReference type="ARBA" id="ARBA00012438"/>
    </source>
</evidence>
<dbReference type="PROSITE" id="PS50109">
    <property type="entry name" value="HIS_KIN"/>
    <property type="match status" value="1"/>
</dbReference>
<dbReference type="InterPro" id="IPR036890">
    <property type="entry name" value="HATPase_C_sf"/>
</dbReference>
<dbReference type="Pfam" id="PF02518">
    <property type="entry name" value="HATPase_c"/>
    <property type="match status" value="1"/>
</dbReference>
<dbReference type="GO" id="GO:0016301">
    <property type="term" value="F:kinase activity"/>
    <property type="evidence" value="ECO:0007669"/>
    <property type="project" value="UniProtKB-KW"/>
</dbReference>
<dbReference type="InterPro" id="IPR005467">
    <property type="entry name" value="His_kinase_dom"/>
</dbReference>
<keyword evidence="10 19" id="KW-0418">Kinase</keyword>
<feature type="transmembrane region" description="Helical" evidence="17">
    <location>
        <begin position="168"/>
        <end position="188"/>
    </location>
</feature>
<accession>A0ABU0PQT5</accession>
<dbReference type="EC" id="2.7.13.3" evidence="4"/>
<feature type="transmembrane region" description="Helical" evidence="17">
    <location>
        <begin position="142"/>
        <end position="162"/>
    </location>
</feature>
<keyword evidence="17" id="KW-0812">Transmembrane</keyword>
<comment type="caution">
    <text evidence="19">The sequence shown here is derived from an EMBL/GenBank/DDBJ whole genome shotgun (WGS) entry which is preliminary data.</text>
</comment>
<keyword evidence="6" id="KW-0004">4Fe-4S</keyword>
<dbReference type="CDD" id="cd16917">
    <property type="entry name" value="HATPase_UhpB-NarQ-NarX-like"/>
    <property type="match status" value="1"/>
</dbReference>
<keyword evidence="17" id="KW-0472">Membrane</keyword>
<feature type="compositionally biased region" description="Low complexity" evidence="16">
    <location>
        <begin position="1"/>
        <end position="19"/>
    </location>
</feature>
<keyword evidence="17" id="KW-1133">Transmembrane helix</keyword>
<keyword evidence="13" id="KW-0411">Iron-sulfur</keyword>
<keyword evidence="12" id="KW-0902">Two-component regulatory system</keyword>
<evidence type="ECO:0000313" key="20">
    <source>
        <dbReference type="Proteomes" id="UP001236806"/>
    </source>
</evidence>
<evidence type="ECO:0000256" key="3">
    <source>
        <dbReference type="ARBA" id="ARBA00004496"/>
    </source>
</evidence>
<evidence type="ECO:0000256" key="2">
    <source>
        <dbReference type="ARBA" id="ARBA00001966"/>
    </source>
</evidence>
<feature type="domain" description="Histidine kinase" evidence="18">
    <location>
        <begin position="325"/>
        <end position="417"/>
    </location>
</feature>
<comment type="function">
    <text evidence="14">Member of the two-component regulatory system NreB/NreC involved in the control of dissimilatory nitrate/nitrite reduction in response to oxygen. NreB functions as a direct oxygen sensor histidine kinase which is autophosphorylated, in the absence of oxygen, probably at the conserved histidine residue, and transfers its phosphate group probably to a conserved aspartate residue of NreC. NreB/NreC activates the expression of the nitrate (narGHJI) and nitrite (nir) reductase operons, as well as the putative nitrate transporter gene narT.</text>
</comment>
<gene>
    <name evidence="19" type="ORF">QFZ36_003180</name>
</gene>
<keyword evidence="8" id="KW-0808">Transferase</keyword>
<evidence type="ECO:0000313" key="19">
    <source>
        <dbReference type="EMBL" id="MDQ0675619.1"/>
    </source>
</evidence>
<evidence type="ECO:0000256" key="9">
    <source>
        <dbReference type="ARBA" id="ARBA00022723"/>
    </source>
</evidence>
<feature type="compositionally biased region" description="Gly residues" evidence="16">
    <location>
        <begin position="20"/>
        <end position="31"/>
    </location>
</feature>
<evidence type="ECO:0000259" key="18">
    <source>
        <dbReference type="PROSITE" id="PS50109"/>
    </source>
</evidence>
<evidence type="ECO:0000256" key="1">
    <source>
        <dbReference type="ARBA" id="ARBA00000085"/>
    </source>
</evidence>
<dbReference type="RefSeq" id="WP_306637870.1">
    <property type="nucleotide sequence ID" value="NZ_JAUSXB010000001.1"/>
</dbReference>
<evidence type="ECO:0000256" key="10">
    <source>
        <dbReference type="ARBA" id="ARBA00022777"/>
    </source>
</evidence>
<keyword evidence="11" id="KW-0408">Iron</keyword>
<evidence type="ECO:0000256" key="11">
    <source>
        <dbReference type="ARBA" id="ARBA00023004"/>
    </source>
</evidence>
<organism evidence="19 20">
    <name type="scientific">Pseudarthrobacter siccitolerans</name>
    <dbReference type="NCBI Taxonomy" id="861266"/>
    <lineage>
        <taxon>Bacteria</taxon>
        <taxon>Bacillati</taxon>
        <taxon>Actinomycetota</taxon>
        <taxon>Actinomycetes</taxon>
        <taxon>Micrococcales</taxon>
        <taxon>Micrococcaceae</taxon>
        <taxon>Pseudarthrobacter</taxon>
    </lineage>
</organism>
<evidence type="ECO:0000256" key="5">
    <source>
        <dbReference type="ARBA" id="ARBA00017322"/>
    </source>
</evidence>
<feature type="transmembrane region" description="Helical" evidence="17">
    <location>
        <begin position="76"/>
        <end position="97"/>
    </location>
</feature>
<dbReference type="InterPro" id="IPR050482">
    <property type="entry name" value="Sensor_HK_TwoCompSys"/>
</dbReference>
<dbReference type="SMART" id="SM00387">
    <property type="entry name" value="HATPase_c"/>
    <property type="match status" value="1"/>
</dbReference>
<keyword evidence="9" id="KW-0479">Metal-binding</keyword>
<dbReference type="SUPFAM" id="SSF55874">
    <property type="entry name" value="ATPase domain of HSP90 chaperone/DNA topoisomerase II/histidine kinase"/>
    <property type="match status" value="1"/>
</dbReference>
<dbReference type="Gene3D" id="3.30.565.10">
    <property type="entry name" value="Histidine kinase-like ATPase, C-terminal domain"/>
    <property type="match status" value="1"/>
</dbReference>
<evidence type="ECO:0000256" key="6">
    <source>
        <dbReference type="ARBA" id="ARBA00022485"/>
    </source>
</evidence>
<dbReference type="PIRSF" id="PIRSF037434">
    <property type="entry name" value="STHK_ChrS"/>
    <property type="match status" value="1"/>
</dbReference>
<evidence type="ECO:0000256" key="13">
    <source>
        <dbReference type="ARBA" id="ARBA00023014"/>
    </source>
</evidence>
<name>A0ABU0PQT5_9MICC</name>
<sequence length="426" mass="43806">MPPRATAAHDAPAPDPRAAGGTGPAGTGPGGTSPSNNTRPGQPRLGSIDTAVHFGFAVLLVASLVRYVMRHSPADNIPVLGLAAGACLLYLAVAVHARRGQPAVPWMVALVGVWAALVIAAPSFGWCSFALFFLCRSALTGIAAYVAAGVTAAATAAGLFKLGDGTDLAMLLGPLAVGVMLTLVYDRIQHDAEEQRRLHTQVSLAQEQLAASERRAGTIAERERVSREIHDTITQGMASSLLLLEAAGRAWPGDAARADLGQATALLRGNLSETRSLVHELATPGLDASPLPDALLFAVRQYVLEARLLVTGEPRPVPADVRHALLRVVQSAASNIKLHAAASAATVTLGFLPDAVTLDVYDDGTGFDPAAAAPPSDAGGYGLRAMRQRVEQLGGVFSVESAPGEGTIVAAQLPAPADAEGPGESP</sequence>
<dbReference type="InterPro" id="IPR004358">
    <property type="entry name" value="Sig_transdc_His_kin-like_C"/>
</dbReference>
<dbReference type="Gene3D" id="1.20.5.1930">
    <property type="match status" value="1"/>
</dbReference>
<dbReference type="InterPro" id="IPR017205">
    <property type="entry name" value="Sig_transdc_His_kinase_ChrS"/>
</dbReference>
<reference evidence="19 20" key="1">
    <citation type="submission" date="2023-07" db="EMBL/GenBank/DDBJ databases">
        <title>Comparative genomics of wheat-associated soil bacteria to identify genetic determinants of phenazine resistance.</title>
        <authorList>
            <person name="Mouncey N."/>
        </authorList>
    </citation>
    <scope>NUCLEOTIDE SEQUENCE [LARGE SCALE GENOMIC DNA]</scope>
    <source>
        <strain evidence="19 20">W1I3</strain>
    </source>
</reference>
<evidence type="ECO:0000256" key="7">
    <source>
        <dbReference type="ARBA" id="ARBA00022490"/>
    </source>
</evidence>
<dbReference type="PRINTS" id="PR00344">
    <property type="entry name" value="BCTRLSENSOR"/>
</dbReference>
<dbReference type="InterPro" id="IPR011712">
    <property type="entry name" value="Sig_transdc_His_kin_sub3_dim/P"/>
</dbReference>
<comment type="catalytic activity">
    <reaction evidence="1">
        <text>ATP + protein L-histidine = ADP + protein N-phospho-L-histidine.</text>
        <dbReference type="EC" id="2.7.13.3"/>
    </reaction>
</comment>
<evidence type="ECO:0000256" key="12">
    <source>
        <dbReference type="ARBA" id="ARBA00023012"/>
    </source>
</evidence>
<evidence type="ECO:0000256" key="14">
    <source>
        <dbReference type="ARBA" id="ARBA00024827"/>
    </source>
</evidence>
<dbReference type="Pfam" id="PF07730">
    <property type="entry name" value="HisKA_3"/>
    <property type="match status" value="1"/>
</dbReference>
<dbReference type="InterPro" id="IPR003594">
    <property type="entry name" value="HATPase_dom"/>
</dbReference>
<dbReference type="PANTHER" id="PTHR24421:SF62">
    <property type="entry name" value="SENSORY TRANSDUCTION HISTIDINE KINASE"/>
    <property type="match status" value="1"/>
</dbReference>
<keyword evidence="7" id="KW-0963">Cytoplasm</keyword>
<feature type="transmembrane region" description="Helical" evidence="17">
    <location>
        <begin position="51"/>
        <end position="69"/>
    </location>
</feature>
<feature type="region of interest" description="Disordered" evidence="16">
    <location>
        <begin position="1"/>
        <end position="44"/>
    </location>
</feature>
<dbReference type="PANTHER" id="PTHR24421">
    <property type="entry name" value="NITRATE/NITRITE SENSOR PROTEIN NARX-RELATED"/>
    <property type="match status" value="1"/>
</dbReference>
<protein>
    <recommendedName>
        <fullName evidence="5">Oxygen sensor histidine kinase NreB</fullName>
        <ecNumber evidence="4">2.7.13.3</ecNumber>
    </recommendedName>
    <alternativeName>
        <fullName evidence="15">Nitrogen regulation protein B</fullName>
    </alternativeName>
</protein>
<keyword evidence="20" id="KW-1185">Reference proteome</keyword>
<evidence type="ECO:0000256" key="15">
    <source>
        <dbReference type="ARBA" id="ARBA00030800"/>
    </source>
</evidence>
<proteinExistence type="predicted"/>
<dbReference type="Proteomes" id="UP001236806">
    <property type="component" value="Unassembled WGS sequence"/>
</dbReference>
<evidence type="ECO:0000256" key="16">
    <source>
        <dbReference type="SAM" id="MobiDB-lite"/>
    </source>
</evidence>
<evidence type="ECO:0000256" key="17">
    <source>
        <dbReference type="SAM" id="Phobius"/>
    </source>
</evidence>
<dbReference type="EMBL" id="JAUSXB010000001">
    <property type="protein sequence ID" value="MDQ0675619.1"/>
    <property type="molecule type" value="Genomic_DNA"/>
</dbReference>
<feature type="transmembrane region" description="Helical" evidence="17">
    <location>
        <begin position="103"/>
        <end position="135"/>
    </location>
</feature>
<evidence type="ECO:0000256" key="8">
    <source>
        <dbReference type="ARBA" id="ARBA00022679"/>
    </source>
</evidence>
<comment type="cofactor">
    <cofactor evidence="2">
        <name>[4Fe-4S] cluster</name>
        <dbReference type="ChEBI" id="CHEBI:49883"/>
    </cofactor>
</comment>
<comment type="subcellular location">
    <subcellularLocation>
        <location evidence="3">Cytoplasm</location>
    </subcellularLocation>
</comment>